<dbReference type="Proteomes" id="UP000276991">
    <property type="component" value="Unassembled WGS sequence"/>
</dbReference>
<gene>
    <name evidence="1" type="ORF">NAV_LOCUS10072</name>
</gene>
<evidence type="ECO:0000313" key="1">
    <source>
        <dbReference type="EMBL" id="VBB35281.1"/>
    </source>
</evidence>
<keyword evidence="2" id="KW-1185">Reference proteome</keyword>
<evidence type="ECO:0000313" key="2">
    <source>
        <dbReference type="Proteomes" id="UP000276991"/>
    </source>
</evidence>
<accession>A0A498SYB7</accession>
<dbReference type="AlphaFoldDB" id="A0A498SYB7"/>
<sequence>MVKLTRFDIEFNNAASAYFAGQEVSGK</sequence>
<proteinExistence type="predicted"/>
<name>A0A498SYB7_ACAVI</name>
<protein>
    <submittedName>
        <fullName evidence="1">Uncharacterized protein</fullName>
    </submittedName>
</protein>
<dbReference type="EMBL" id="UPTC01005373">
    <property type="protein sequence ID" value="VBB35281.1"/>
    <property type="molecule type" value="Genomic_DNA"/>
</dbReference>
<reference evidence="1 2" key="1">
    <citation type="submission" date="2018-08" db="EMBL/GenBank/DDBJ databases">
        <authorList>
            <person name="Laetsch R D."/>
            <person name="Stevens L."/>
            <person name="Kumar S."/>
            <person name="Blaxter L. M."/>
        </authorList>
    </citation>
    <scope>NUCLEOTIDE SEQUENCE [LARGE SCALE GENOMIC DNA]</scope>
</reference>
<organism evidence="1 2">
    <name type="scientific">Acanthocheilonema viteae</name>
    <name type="common">Filarial nematode worm</name>
    <name type="synonym">Dipetalonema viteae</name>
    <dbReference type="NCBI Taxonomy" id="6277"/>
    <lineage>
        <taxon>Eukaryota</taxon>
        <taxon>Metazoa</taxon>
        <taxon>Ecdysozoa</taxon>
        <taxon>Nematoda</taxon>
        <taxon>Chromadorea</taxon>
        <taxon>Rhabditida</taxon>
        <taxon>Spirurina</taxon>
        <taxon>Spiruromorpha</taxon>
        <taxon>Filarioidea</taxon>
        <taxon>Onchocercidae</taxon>
        <taxon>Acanthocheilonema</taxon>
    </lineage>
</organism>
<feature type="non-terminal residue" evidence="1">
    <location>
        <position position="27"/>
    </location>
</feature>